<reference evidence="3 4" key="2">
    <citation type="submission" date="2023-12" db="EMBL/GenBank/DDBJ databases">
        <title>Description of an unclassified Opitutus bacterium of Verrucomicrobiota.</title>
        <authorList>
            <person name="Zhang D.-F."/>
        </authorList>
    </citation>
    <scope>NUCLEOTIDE SEQUENCE [LARGE SCALE GENOMIC DNA]</scope>
    <source>
        <strain evidence="3 4">WL0086</strain>
    </source>
</reference>
<dbReference type="EC" id="4.2.1.47" evidence="3"/>
<protein>
    <submittedName>
        <fullName evidence="3">GDP-mannose 4,6-dehydratase</fullName>
        <ecNumber evidence="3">4.2.1.47</ecNumber>
    </submittedName>
</protein>
<dbReference type="GO" id="GO:0008446">
    <property type="term" value="F:GDP-mannose 4,6-dehydratase activity"/>
    <property type="evidence" value="ECO:0007669"/>
    <property type="project" value="UniProtKB-EC"/>
</dbReference>
<keyword evidence="3" id="KW-0456">Lyase</keyword>
<dbReference type="InterPro" id="IPR036291">
    <property type="entry name" value="NAD(P)-bd_dom_sf"/>
</dbReference>
<dbReference type="Proteomes" id="UP000738431">
    <property type="component" value="Chromosome"/>
</dbReference>
<dbReference type="Gene3D" id="3.40.50.720">
    <property type="entry name" value="NAD(P)-binding Rossmann-like Domain"/>
    <property type="match status" value="1"/>
</dbReference>
<keyword evidence="4" id="KW-1185">Reference proteome</keyword>
<dbReference type="PRINTS" id="PR01713">
    <property type="entry name" value="NUCEPIMERASE"/>
</dbReference>
<feature type="domain" description="NAD-dependent epimerase/dehydratase" evidence="2">
    <location>
        <begin position="17"/>
        <end position="277"/>
    </location>
</feature>
<evidence type="ECO:0000313" key="3">
    <source>
        <dbReference type="EMBL" id="WRQ88601.1"/>
    </source>
</evidence>
<dbReference type="PANTHER" id="PTHR43574">
    <property type="entry name" value="EPIMERASE-RELATED"/>
    <property type="match status" value="1"/>
</dbReference>
<reference evidence="3 4" key="1">
    <citation type="submission" date="2021-08" db="EMBL/GenBank/DDBJ databases">
        <authorList>
            <person name="Zhang D."/>
            <person name="Zhang A."/>
            <person name="Wang L."/>
        </authorList>
    </citation>
    <scope>NUCLEOTIDE SEQUENCE [LARGE SCALE GENOMIC DNA]</scope>
    <source>
        <strain evidence="3 4">WL0086</strain>
    </source>
</reference>
<proteinExistence type="predicted"/>
<evidence type="ECO:0000256" key="1">
    <source>
        <dbReference type="ARBA" id="ARBA00023027"/>
    </source>
</evidence>
<keyword evidence="1" id="KW-0520">NAD</keyword>
<dbReference type="InterPro" id="IPR001509">
    <property type="entry name" value="Epimerase_deHydtase"/>
</dbReference>
<accession>A0ABZ1CA97</accession>
<sequence length="357" mass="38778">MALAKDPSSFTPSPRTILLTGVAGFIGSHTARALLAAGHRVVGVDNLNTYYDVRLKDYRLDLLLGGDGSRLGPSPTDSAFAGIEEVHGAFTFKALEVEDSAAVNRLFADYRFDAVINLAARAGVRYSVEHPELYASTNVSGSVNLLQAMSKSGVNKYVLASSSSLYAGAPAPFVETHNVNRPLSPYAASKLAAEAMAYSFHHLHGIDVSVLRYFTVYGPASRPDMSPLRFLKWIDEGTPLTLYGDGSQTRDFTHVDDIVAGTVAALRPLGYEVINLGGGNTPMSIRRLIALFEEALGKRAIIDQQPFHGGDMQDTAADVSKAERLLGWAPTVKPEDGFRRMAEWYQANRSWLRGIRL</sequence>
<evidence type="ECO:0000313" key="4">
    <source>
        <dbReference type="Proteomes" id="UP000738431"/>
    </source>
</evidence>
<name>A0ABZ1CA97_9BACT</name>
<dbReference type="RefSeq" id="WP_221031706.1">
    <property type="nucleotide sequence ID" value="NZ_CP139781.1"/>
</dbReference>
<dbReference type="SUPFAM" id="SSF51735">
    <property type="entry name" value="NAD(P)-binding Rossmann-fold domains"/>
    <property type="match status" value="1"/>
</dbReference>
<organism evidence="3 4">
    <name type="scientific">Actomonas aquatica</name>
    <dbReference type="NCBI Taxonomy" id="2866162"/>
    <lineage>
        <taxon>Bacteria</taxon>
        <taxon>Pseudomonadati</taxon>
        <taxon>Verrucomicrobiota</taxon>
        <taxon>Opitutia</taxon>
        <taxon>Opitutales</taxon>
        <taxon>Opitutaceae</taxon>
        <taxon>Actomonas</taxon>
    </lineage>
</organism>
<evidence type="ECO:0000259" key="2">
    <source>
        <dbReference type="Pfam" id="PF01370"/>
    </source>
</evidence>
<dbReference type="Pfam" id="PF01370">
    <property type="entry name" value="Epimerase"/>
    <property type="match status" value="1"/>
</dbReference>
<gene>
    <name evidence="3" type="ORF">K1X11_004240</name>
</gene>
<dbReference type="EMBL" id="CP139781">
    <property type="protein sequence ID" value="WRQ88601.1"/>
    <property type="molecule type" value="Genomic_DNA"/>
</dbReference>